<evidence type="ECO:0000259" key="2">
    <source>
        <dbReference type="PROSITE" id="PS50157"/>
    </source>
</evidence>
<organism evidence="3 4">
    <name type="scientific">Bemisia tabaci</name>
    <name type="common">Sweetpotato whitefly</name>
    <name type="synonym">Aleurodes tabaci</name>
    <dbReference type="NCBI Taxonomy" id="7038"/>
    <lineage>
        <taxon>Eukaryota</taxon>
        <taxon>Metazoa</taxon>
        <taxon>Ecdysozoa</taxon>
        <taxon>Arthropoda</taxon>
        <taxon>Hexapoda</taxon>
        <taxon>Insecta</taxon>
        <taxon>Pterygota</taxon>
        <taxon>Neoptera</taxon>
        <taxon>Paraneoptera</taxon>
        <taxon>Hemiptera</taxon>
        <taxon>Sternorrhyncha</taxon>
        <taxon>Aleyrodoidea</taxon>
        <taxon>Aleyrodidae</taxon>
        <taxon>Aleyrodinae</taxon>
        <taxon>Bemisia</taxon>
    </lineage>
</organism>
<dbReference type="Proteomes" id="UP001152759">
    <property type="component" value="Chromosome 1"/>
</dbReference>
<keyword evidence="4" id="KW-1185">Reference proteome</keyword>
<evidence type="ECO:0000256" key="1">
    <source>
        <dbReference type="PROSITE-ProRule" id="PRU00042"/>
    </source>
</evidence>
<keyword evidence="1" id="KW-0862">Zinc</keyword>
<accession>A0A9P0A028</accession>
<dbReference type="InterPro" id="IPR013087">
    <property type="entry name" value="Znf_C2H2_type"/>
</dbReference>
<keyword evidence="1" id="KW-0479">Metal-binding</keyword>
<gene>
    <name evidence="3" type="ORF">BEMITA_LOCUS943</name>
</gene>
<dbReference type="AlphaFoldDB" id="A0A9P0A028"/>
<dbReference type="Gene3D" id="3.30.160.60">
    <property type="entry name" value="Classic Zinc Finger"/>
    <property type="match status" value="1"/>
</dbReference>
<evidence type="ECO:0000313" key="4">
    <source>
        <dbReference type="Proteomes" id="UP001152759"/>
    </source>
</evidence>
<reference evidence="3" key="1">
    <citation type="submission" date="2021-12" db="EMBL/GenBank/DDBJ databases">
        <authorList>
            <person name="King R."/>
        </authorList>
    </citation>
    <scope>NUCLEOTIDE SEQUENCE</scope>
</reference>
<keyword evidence="1" id="KW-0863">Zinc-finger</keyword>
<feature type="domain" description="C2H2-type" evidence="2">
    <location>
        <begin position="47"/>
        <end position="70"/>
    </location>
</feature>
<proteinExistence type="predicted"/>
<protein>
    <recommendedName>
        <fullName evidence="2">C2H2-type domain-containing protein</fullName>
    </recommendedName>
</protein>
<sequence length="94" mass="10846">MTLSKVSPSAAKPFSCDLCQEKCYARKESLYRHQTFECPNNIERLSFPCMFCSHIAKQKTHLERHLRVVHKLRPHDIPKDLLHPTSVHSSSSVT</sequence>
<dbReference type="PROSITE" id="PS50157">
    <property type="entry name" value="ZINC_FINGER_C2H2_2"/>
    <property type="match status" value="1"/>
</dbReference>
<name>A0A9P0A028_BEMTA</name>
<dbReference type="EMBL" id="OU963862">
    <property type="protein sequence ID" value="CAH0381274.1"/>
    <property type="molecule type" value="Genomic_DNA"/>
</dbReference>
<dbReference type="GO" id="GO:0008270">
    <property type="term" value="F:zinc ion binding"/>
    <property type="evidence" value="ECO:0007669"/>
    <property type="project" value="UniProtKB-KW"/>
</dbReference>
<evidence type="ECO:0000313" key="3">
    <source>
        <dbReference type="EMBL" id="CAH0381274.1"/>
    </source>
</evidence>